<dbReference type="Proteomes" id="UP001254658">
    <property type="component" value="Chromosome"/>
</dbReference>
<reference evidence="1" key="2">
    <citation type="submission" date="2023-09" db="EMBL/GenBank/DDBJ databases">
        <authorList>
            <person name="Kim T.W."/>
        </authorList>
    </citation>
    <scope>NUCLEOTIDE SEQUENCE</scope>
    <source>
        <strain evidence="1">KCKM 0438</strain>
    </source>
</reference>
<dbReference type="EMBL" id="CP133787">
    <property type="protein sequence ID" value="WMX71706.1"/>
    <property type="molecule type" value="Genomic_DNA"/>
</dbReference>
<dbReference type="AlphaFoldDB" id="A0AAX4AKN2"/>
<name>A0AAX4AKN2_LACLC</name>
<evidence type="ECO:0000313" key="1">
    <source>
        <dbReference type="EMBL" id="WMX71706.1"/>
    </source>
</evidence>
<dbReference type="RefSeq" id="WP_258553365.1">
    <property type="nucleotide sequence ID" value="NZ_CP133787.1"/>
</dbReference>
<reference evidence="1" key="1">
    <citation type="journal article" date="2022" name="Microbiol. Spectr.">
        <title>Optimizing Conditions in the Acid Tolerance Test for Potential Probiotics Using Response Surface Methodology.</title>
        <authorList>
            <person name="Ko H.I."/>
            <person name="Jeong C.H."/>
            <person name="Hong S.W."/>
            <person name="Eun J.B."/>
            <person name="Kim T.W."/>
        </authorList>
    </citation>
    <scope>NUCLEOTIDE SEQUENCE</scope>
    <source>
        <strain evidence="1">KCKM 0438</strain>
    </source>
</reference>
<accession>A0AAX4AKN2</accession>
<sequence>MIKHHITKYSDNKGNRKAVSWTQINIFGKCFCLNKREINI</sequence>
<evidence type="ECO:0000313" key="2">
    <source>
        <dbReference type="Proteomes" id="UP001254658"/>
    </source>
</evidence>
<organism evidence="1 2">
    <name type="scientific">Lactococcus lactis subsp. cremoris</name>
    <name type="common">Streptococcus cremoris</name>
    <dbReference type="NCBI Taxonomy" id="1359"/>
    <lineage>
        <taxon>Bacteria</taxon>
        <taxon>Bacillati</taxon>
        <taxon>Bacillota</taxon>
        <taxon>Bacilli</taxon>
        <taxon>Lactobacillales</taxon>
        <taxon>Streptococcaceae</taxon>
        <taxon>Lactococcus</taxon>
    </lineage>
</organism>
<protein>
    <submittedName>
        <fullName evidence="1">Uncharacterized protein</fullName>
    </submittedName>
</protein>
<proteinExistence type="predicted"/>
<gene>
    <name evidence="1" type="ORF">RF668_05490</name>
</gene>